<keyword evidence="4" id="KW-0812">Transmembrane</keyword>
<dbReference type="PANTHER" id="PTHR47514:SF1">
    <property type="entry name" value="TRANSKETOLASE N-TERMINAL SECTION-RELATED"/>
    <property type="match status" value="1"/>
</dbReference>
<dbReference type="EMBL" id="CP121464">
    <property type="protein sequence ID" value="WFR79438.1"/>
    <property type="molecule type" value="Genomic_DNA"/>
</dbReference>
<proteinExistence type="inferred from homology"/>
<dbReference type="RefSeq" id="WP_278317193.1">
    <property type="nucleotide sequence ID" value="NZ_CP121464.1"/>
</dbReference>
<reference evidence="6 7" key="1">
    <citation type="submission" date="2023-04" db="EMBL/GenBank/DDBJ databases">
        <title>Nanopore sequencing of Janthinobacterium from water.</title>
        <authorList>
            <person name="Ciuchcinski K."/>
            <person name="Rokowska A."/>
            <person name="Dziewit L."/>
        </authorList>
    </citation>
    <scope>NUCLEOTIDE SEQUENCE [LARGE SCALE GENOMIC DNA]</scope>
    <source>
        <strain evidence="6 7">DEMB2</strain>
    </source>
</reference>
<name>A0ABY8I5G8_9BURK</name>
<dbReference type="InterPro" id="IPR005474">
    <property type="entry name" value="Transketolase_N"/>
</dbReference>
<keyword evidence="3" id="KW-0786">Thiamine pyrophosphate</keyword>
<dbReference type="Pfam" id="PF00456">
    <property type="entry name" value="Transketolase_N"/>
    <property type="match status" value="1"/>
</dbReference>
<dbReference type="CDD" id="cd02012">
    <property type="entry name" value="TPP_TK"/>
    <property type="match status" value="1"/>
</dbReference>
<evidence type="ECO:0000256" key="1">
    <source>
        <dbReference type="ARBA" id="ARBA00001964"/>
    </source>
</evidence>
<evidence type="ECO:0000256" key="3">
    <source>
        <dbReference type="ARBA" id="ARBA00023052"/>
    </source>
</evidence>
<accession>A0ABY8I5G8</accession>
<feature type="domain" description="Transketolase N-terminal" evidence="5">
    <location>
        <begin position="7"/>
        <end position="255"/>
    </location>
</feature>
<dbReference type="PANTHER" id="PTHR47514">
    <property type="entry name" value="TRANSKETOLASE N-TERMINAL SECTION-RELATED"/>
    <property type="match status" value="1"/>
</dbReference>
<keyword evidence="4" id="KW-0472">Membrane</keyword>
<dbReference type="InterPro" id="IPR029061">
    <property type="entry name" value="THDP-binding"/>
</dbReference>
<evidence type="ECO:0000313" key="7">
    <source>
        <dbReference type="Proteomes" id="UP001219584"/>
    </source>
</evidence>
<protein>
    <submittedName>
        <fullName evidence="6">Transketolase</fullName>
    </submittedName>
</protein>
<comment type="similarity">
    <text evidence="2">Belongs to the transketolase family.</text>
</comment>
<dbReference type="SUPFAM" id="SSF52518">
    <property type="entry name" value="Thiamin diphosphate-binding fold (THDP-binding)"/>
    <property type="match status" value="1"/>
</dbReference>
<feature type="transmembrane region" description="Helical" evidence="4">
    <location>
        <begin position="12"/>
        <end position="39"/>
    </location>
</feature>
<keyword evidence="4" id="KW-1133">Transmembrane helix</keyword>
<evidence type="ECO:0000256" key="2">
    <source>
        <dbReference type="ARBA" id="ARBA00007131"/>
    </source>
</evidence>
<evidence type="ECO:0000313" key="6">
    <source>
        <dbReference type="EMBL" id="WFR79438.1"/>
    </source>
</evidence>
<sequence length="268" mass="29050">MMNFNATKIRKVILDMAYSGSTVHIGCAFSIVEILAVLYRSHLTLDPLNPDLASRDGVVLSKGHGVMAQYACLHELGWLSDVDIQQYFKNGTRLKGLADAHIPGVDATTGSLGHGLSVAAGIALAAKLDHSDKMCYAIVGDGELNEGTIWEAAMFASHFKLDNLVVIIDKNGFQAMGETDEVIALGNIEDKFKAFGFDAVTIDGHDESAIDAAYSNMKMARNGRPKAIVATTIKGKGVSFMENNNMWHYTRLTETSHQEAIAELEKSK</sequence>
<dbReference type="Gene3D" id="3.40.50.970">
    <property type="match status" value="1"/>
</dbReference>
<evidence type="ECO:0000256" key="4">
    <source>
        <dbReference type="SAM" id="Phobius"/>
    </source>
</evidence>
<comment type="cofactor">
    <cofactor evidence="1">
        <name>thiamine diphosphate</name>
        <dbReference type="ChEBI" id="CHEBI:58937"/>
    </cofactor>
</comment>
<dbReference type="Proteomes" id="UP001219584">
    <property type="component" value="Chromosome"/>
</dbReference>
<organism evidence="6 7">
    <name type="scientific">Janthinobacterium rivuli</name>
    <dbReference type="NCBI Taxonomy" id="2751478"/>
    <lineage>
        <taxon>Bacteria</taxon>
        <taxon>Pseudomonadati</taxon>
        <taxon>Pseudomonadota</taxon>
        <taxon>Betaproteobacteria</taxon>
        <taxon>Burkholderiales</taxon>
        <taxon>Oxalobacteraceae</taxon>
        <taxon>Janthinobacterium</taxon>
    </lineage>
</organism>
<evidence type="ECO:0000259" key="5">
    <source>
        <dbReference type="Pfam" id="PF00456"/>
    </source>
</evidence>
<keyword evidence="7" id="KW-1185">Reference proteome</keyword>
<gene>
    <name evidence="6" type="ORF">P9875_27765</name>
</gene>